<gene>
    <name evidence="1" type="ORF">PVAP13_9KG045157</name>
</gene>
<dbReference type="EMBL" id="CM029053">
    <property type="protein sequence ID" value="KAG2546782.1"/>
    <property type="molecule type" value="Genomic_DNA"/>
</dbReference>
<protein>
    <submittedName>
        <fullName evidence="1">Uncharacterized protein</fullName>
    </submittedName>
</protein>
<proteinExistence type="predicted"/>
<reference evidence="1" key="1">
    <citation type="submission" date="2020-05" db="EMBL/GenBank/DDBJ databases">
        <title>WGS assembly of Panicum virgatum.</title>
        <authorList>
            <person name="Lovell J.T."/>
            <person name="Jenkins J."/>
            <person name="Shu S."/>
            <person name="Juenger T.E."/>
            <person name="Schmutz J."/>
        </authorList>
    </citation>
    <scope>NUCLEOTIDE SEQUENCE</scope>
    <source>
        <strain evidence="1">AP13</strain>
    </source>
</reference>
<accession>A0A8T0NF37</accession>
<evidence type="ECO:0000313" key="2">
    <source>
        <dbReference type="Proteomes" id="UP000823388"/>
    </source>
</evidence>
<comment type="caution">
    <text evidence="1">The sequence shown here is derived from an EMBL/GenBank/DDBJ whole genome shotgun (WGS) entry which is preliminary data.</text>
</comment>
<sequence>MSRQRSRTSSVSYMASLTSFTQPSVAELRSRMRFLSASAKMQLRSRSVVSSLVISPGTPRHAEKHLHLLLHHARQDAHQLGRKLVQQRRHEQGTEVATAKEVDALGKCVSVLLRRS</sequence>
<dbReference type="Proteomes" id="UP000823388">
    <property type="component" value="Chromosome 9K"/>
</dbReference>
<keyword evidence="2" id="KW-1185">Reference proteome</keyword>
<dbReference type="AlphaFoldDB" id="A0A8T0NF37"/>
<name>A0A8T0NF37_PANVG</name>
<organism evidence="1 2">
    <name type="scientific">Panicum virgatum</name>
    <name type="common">Blackwell switchgrass</name>
    <dbReference type="NCBI Taxonomy" id="38727"/>
    <lineage>
        <taxon>Eukaryota</taxon>
        <taxon>Viridiplantae</taxon>
        <taxon>Streptophyta</taxon>
        <taxon>Embryophyta</taxon>
        <taxon>Tracheophyta</taxon>
        <taxon>Spermatophyta</taxon>
        <taxon>Magnoliopsida</taxon>
        <taxon>Liliopsida</taxon>
        <taxon>Poales</taxon>
        <taxon>Poaceae</taxon>
        <taxon>PACMAD clade</taxon>
        <taxon>Panicoideae</taxon>
        <taxon>Panicodae</taxon>
        <taxon>Paniceae</taxon>
        <taxon>Panicinae</taxon>
        <taxon>Panicum</taxon>
        <taxon>Panicum sect. Hiantes</taxon>
    </lineage>
</organism>
<evidence type="ECO:0000313" key="1">
    <source>
        <dbReference type="EMBL" id="KAG2546782.1"/>
    </source>
</evidence>